<comment type="subcellular location">
    <subcellularLocation>
        <location evidence="1">Cytoplasm</location>
        <location evidence="1">Cytoskeleton</location>
        <location evidence="1">Microtubule organizing center</location>
        <location evidence="1">Centrosome</location>
        <location evidence="1">Centriole</location>
    </subcellularLocation>
</comment>
<name>A0A080ZPW0_PHYNI</name>
<evidence type="ECO:0000256" key="10">
    <source>
        <dbReference type="ARBA" id="ARBA00049959"/>
    </source>
</evidence>
<keyword evidence="7" id="KW-0206">Cytoskeleton</keyword>
<feature type="coiled-coil region" evidence="11">
    <location>
        <begin position="202"/>
        <end position="229"/>
    </location>
</feature>
<gene>
    <name evidence="13" type="ORF">F444_14541</name>
</gene>
<feature type="compositionally biased region" description="Low complexity" evidence="12">
    <location>
        <begin position="90"/>
        <end position="101"/>
    </location>
</feature>
<comment type="function">
    <text evidence="10">Essential for the assembly of the distal half of centrioles, required for centriole elongation. Acts as a negative regulator of centriole elongation.</text>
</comment>
<comment type="similarity">
    <text evidence="2">Belongs to the POC5 family.</text>
</comment>
<evidence type="ECO:0000256" key="4">
    <source>
        <dbReference type="ARBA" id="ARBA00022490"/>
    </source>
</evidence>
<evidence type="ECO:0000313" key="14">
    <source>
        <dbReference type="Proteomes" id="UP000028582"/>
    </source>
</evidence>
<evidence type="ECO:0000256" key="12">
    <source>
        <dbReference type="SAM" id="MobiDB-lite"/>
    </source>
</evidence>
<feature type="compositionally biased region" description="Polar residues" evidence="12">
    <location>
        <begin position="117"/>
        <end position="143"/>
    </location>
</feature>
<dbReference type="PANTHER" id="PTHR28618:SF1">
    <property type="entry name" value="CENTROSOMAL PROTEIN POC5"/>
    <property type="match status" value="1"/>
</dbReference>
<dbReference type="AlphaFoldDB" id="A0A080ZPW0"/>
<feature type="compositionally biased region" description="Basic and acidic residues" evidence="12">
    <location>
        <begin position="12"/>
        <end position="35"/>
    </location>
</feature>
<keyword evidence="8" id="KW-0131">Cell cycle</keyword>
<dbReference type="Proteomes" id="UP000028582">
    <property type="component" value="Unassembled WGS sequence"/>
</dbReference>
<accession>A0A080ZPW0</accession>
<feature type="compositionally biased region" description="Low complexity" evidence="12">
    <location>
        <begin position="507"/>
        <end position="525"/>
    </location>
</feature>
<evidence type="ECO:0000256" key="8">
    <source>
        <dbReference type="ARBA" id="ARBA00023306"/>
    </source>
</evidence>
<evidence type="ECO:0000256" key="11">
    <source>
        <dbReference type="SAM" id="Coils"/>
    </source>
</evidence>
<feature type="region of interest" description="Disordered" evidence="12">
    <location>
        <begin position="466"/>
        <end position="569"/>
    </location>
</feature>
<protein>
    <recommendedName>
        <fullName evidence="3">Centrosomal protein POC5</fullName>
    </recommendedName>
    <alternativeName>
        <fullName evidence="9">Protein of centriole 5</fullName>
    </alternativeName>
</protein>
<sequence>MISVQLKVHPNMKPEAEISDKEWRQMRRQMPKLDFEPVPETPALLPRSLYGESDQELSSIYEEEPRVVRESTETEVKPTCQCHNSPKNRTSTISTSGSSLTEVGQTQSEVTSKKQSTELPSTSMAVSPTTTRRYVPQEQQRPPENTFELDDTELAALDAQLAAAQNATRRLIMGAFLNLKAKKAKTEAQERMKLSAANASDIKILQNTVEDLKLKVAKAEEQRDQRNLLLDRFSEFTTKKLHLNQERSGKRSMVDCFHAWNEMTRQRTAKYTALCRVFAQACKRQQLAGFRYWKESVQMSLLQKQLQDQRDRYEHRIVEMEKEYQLKTQQLQHDIDDTKSQVAESQKCRRKLEEDLRLVFLRGVSAMNIEALNVFGSSHKQLRKLGEQERSVLPSRQKEEISNQSAESAATKVIPSSELTVSEVMAPLKELKSPETSAPVPVSIEDSGTVCSSPCHSRLSVVRSSYSQTSPSLSRATNECSHPNNTSGLRSAEMIRQHELSPSMWGPPASRSASSTFRPSSAPSPTKKRLGSQLSAKSQVEMQYMRSTIAASAARATRSPNSTSRSHRS</sequence>
<evidence type="ECO:0000256" key="2">
    <source>
        <dbReference type="ARBA" id="ARBA00010411"/>
    </source>
</evidence>
<keyword evidence="4" id="KW-0963">Cytoplasm</keyword>
<proteinExistence type="inferred from homology"/>
<evidence type="ECO:0000256" key="6">
    <source>
        <dbReference type="ARBA" id="ARBA00023054"/>
    </source>
</evidence>
<feature type="region of interest" description="Disordered" evidence="12">
    <location>
        <begin position="389"/>
        <end position="409"/>
    </location>
</feature>
<feature type="compositionally biased region" description="Polar residues" evidence="12">
    <location>
        <begin position="532"/>
        <end position="541"/>
    </location>
</feature>
<keyword evidence="6 11" id="KW-0175">Coiled coil</keyword>
<comment type="caution">
    <text evidence="13">The sequence shown here is derived from an EMBL/GenBank/DDBJ whole genome shotgun (WGS) entry which is preliminary data.</text>
</comment>
<evidence type="ECO:0000256" key="1">
    <source>
        <dbReference type="ARBA" id="ARBA00004114"/>
    </source>
</evidence>
<feature type="compositionally biased region" description="Basic and acidic residues" evidence="12">
    <location>
        <begin position="389"/>
        <end position="401"/>
    </location>
</feature>
<feature type="coiled-coil region" evidence="11">
    <location>
        <begin position="303"/>
        <end position="355"/>
    </location>
</feature>
<feature type="compositionally biased region" description="Low complexity" evidence="12">
    <location>
        <begin position="546"/>
        <end position="569"/>
    </location>
</feature>
<dbReference type="PANTHER" id="PTHR28618">
    <property type="entry name" value="CENTROSOMAL PROTEIN POC5"/>
    <property type="match status" value="1"/>
</dbReference>
<feature type="compositionally biased region" description="Basic and acidic residues" evidence="12">
    <location>
        <begin position="63"/>
        <end position="76"/>
    </location>
</feature>
<evidence type="ECO:0000256" key="7">
    <source>
        <dbReference type="ARBA" id="ARBA00023212"/>
    </source>
</evidence>
<dbReference type="InterPro" id="IPR033351">
    <property type="entry name" value="POC5"/>
</dbReference>
<evidence type="ECO:0000313" key="13">
    <source>
        <dbReference type="EMBL" id="ETO68671.1"/>
    </source>
</evidence>
<organism evidence="13 14">
    <name type="scientific">Phytophthora nicotianae P1976</name>
    <dbReference type="NCBI Taxonomy" id="1317066"/>
    <lineage>
        <taxon>Eukaryota</taxon>
        <taxon>Sar</taxon>
        <taxon>Stramenopiles</taxon>
        <taxon>Oomycota</taxon>
        <taxon>Peronosporomycetes</taxon>
        <taxon>Peronosporales</taxon>
        <taxon>Peronosporaceae</taxon>
        <taxon>Phytophthora</taxon>
    </lineage>
</organism>
<feature type="compositionally biased region" description="Polar residues" evidence="12">
    <location>
        <begin position="466"/>
        <end position="489"/>
    </location>
</feature>
<evidence type="ECO:0000256" key="9">
    <source>
        <dbReference type="ARBA" id="ARBA00031694"/>
    </source>
</evidence>
<dbReference type="GO" id="GO:0005814">
    <property type="term" value="C:centriole"/>
    <property type="evidence" value="ECO:0007669"/>
    <property type="project" value="UniProtKB-SubCell"/>
</dbReference>
<feature type="region of interest" description="Disordered" evidence="12">
    <location>
        <begin position="1"/>
        <end position="144"/>
    </location>
</feature>
<evidence type="ECO:0000256" key="5">
    <source>
        <dbReference type="ARBA" id="ARBA00022737"/>
    </source>
</evidence>
<evidence type="ECO:0000256" key="3">
    <source>
        <dbReference type="ARBA" id="ARBA00014910"/>
    </source>
</evidence>
<feature type="region of interest" description="Disordered" evidence="12">
    <location>
        <begin position="430"/>
        <end position="449"/>
    </location>
</feature>
<reference evidence="13 14" key="1">
    <citation type="submission" date="2013-11" db="EMBL/GenBank/DDBJ databases">
        <title>The Genome Sequence of Phytophthora parasitica P1976.</title>
        <authorList>
            <consortium name="The Broad Institute Genomics Platform"/>
            <person name="Russ C."/>
            <person name="Tyler B."/>
            <person name="Panabieres F."/>
            <person name="Shan W."/>
            <person name="Tripathy S."/>
            <person name="Grunwald N."/>
            <person name="Machado M."/>
            <person name="Johnson C.S."/>
            <person name="Walker B."/>
            <person name="Young S."/>
            <person name="Zeng Q."/>
            <person name="Gargeya S."/>
            <person name="Fitzgerald M."/>
            <person name="Haas B."/>
            <person name="Abouelleil A."/>
            <person name="Allen A.W."/>
            <person name="Alvarado L."/>
            <person name="Arachchi H.M."/>
            <person name="Berlin A.M."/>
            <person name="Chapman S.B."/>
            <person name="Gainer-Dewar J."/>
            <person name="Goldberg J."/>
            <person name="Griggs A."/>
            <person name="Gujja S."/>
            <person name="Hansen M."/>
            <person name="Howarth C."/>
            <person name="Imamovic A."/>
            <person name="Ireland A."/>
            <person name="Larimer J."/>
            <person name="McCowan C."/>
            <person name="Murphy C."/>
            <person name="Pearson M."/>
            <person name="Poon T.W."/>
            <person name="Priest M."/>
            <person name="Roberts A."/>
            <person name="Saif S."/>
            <person name="Shea T."/>
            <person name="Sisk P."/>
            <person name="Sykes S."/>
            <person name="Wortman J."/>
            <person name="Nusbaum C."/>
            <person name="Birren B."/>
        </authorList>
    </citation>
    <scope>NUCLEOTIDE SEQUENCE [LARGE SCALE GENOMIC DNA]</scope>
    <source>
        <strain evidence="13 14">P1976</strain>
    </source>
</reference>
<dbReference type="OrthoDB" id="68908at2759"/>
<dbReference type="EMBL" id="ANJA01002624">
    <property type="protein sequence ID" value="ETO68671.1"/>
    <property type="molecule type" value="Genomic_DNA"/>
</dbReference>
<keyword evidence="5" id="KW-0677">Repeat</keyword>